<dbReference type="InterPro" id="IPR000073">
    <property type="entry name" value="AB_hydrolase_1"/>
</dbReference>
<gene>
    <name evidence="4" type="ORF">ACIBP5_17105</name>
</gene>
<dbReference type="RefSeq" id="WP_397021609.1">
    <property type="nucleotide sequence ID" value="NZ_JBITMB010000004.1"/>
</dbReference>
<evidence type="ECO:0000313" key="4">
    <source>
        <dbReference type="EMBL" id="MFI7441677.1"/>
    </source>
</evidence>
<evidence type="ECO:0000259" key="3">
    <source>
        <dbReference type="Pfam" id="PF00561"/>
    </source>
</evidence>
<keyword evidence="2" id="KW-0812">Transmembrane</keyword>
<reference evidence="4 5" key="1">
    <citation type="submission" date="2024-10" db="EMBL/GenBank/DDBJ databases">
        <title>The Natural Products Discovery Center: Release of the First 8490 Sequenced Strains for Exploring Actinobacteria Biosynthetic Diversity.</title>
        <authorList>
            <person name="Kalkreuter E."/>
            <person name="Kautsar S.A."/>
            <person name="Yang D."/>
            <person name="Bader C.D."/>
            <person name="Teijaro C.N."/>
            <person name="Fluegel L."/>
            <person name="Davis C.M."/>
            <person name="Simpson J.R."/>
            <person name="Lauterbach L."/>
            <person name="Steele A.D."/>
            <person name="Gui C."/>
            <person name="Meng S."/>
            <person name="Li G."/>
            <person name="Viehrig K."/>
            <person name="Ye F."/>
            <person name="Su P."/>
            <person name="Kiefer A.F."/>
            <person name="Nichols A."/>
            <person name="Cepeda A.J."/>
            <person name="Yan W."/>
            <person name="Fan B."/>
            <person name="Jiang Y."/>
            <person name="Adhikari A."/>
            <person name="Zheng C.-J."/>
            <person name="Schuster L."/>
            <person name="Cowan T.M."/>
            <person name="Smanski M.J."/>
            <person name="Chevrette M.G."/>
            <person name="De Carvalho L.P.S."/>
            <person name="Shen B."/>
        </authorList>
    </citation>
    <scope>NUCLEOTIDE SEQUENCE [LARGE SCALE GENOMIC DNA]</scope>
    <source>
        <strain evidence="4 5">NPDC049503</strain>
    </source>
</reference>
<dbReference type="Pfam" id="PF00561">
    <property type="entry name" value="Abhydrolase_1"/>
    <property type="match status" value="1"/>
</dbReference>
<feature type="compositionally biased region" description="Basic and acidic residues" evidence="1">
    <location>
        <begin position="1"/>
        <end position="16"/>
    </location>
</feature>
<dbReference type="InterPro" id="IPR029058">
    <property type="entry name" value="AB_hydrolase_fold"/>
</dbReference>
<dbReference type="PRINTS" id="PR00111">
    <property type="entry name" value="ABHYDROLASE"/>
</dbReference>
<evidence type="ECO:0000313" key="5">
    <source>
        <dbReference type="Proteomes" id="UP001612928"/>
    </source>
</evidence>
<evidence type="ECO:0000256" key="2">
    <source>
        <dbReference type="SAM" id="Phobius"/>
    </source>
</evidence>
<keyword evidence="4" id="KW-0378">Hydrolase</keyword>
<dbReference type="Proteomes" id="UP001612928">
    <property type="component" value="Unassembled WGS sequence"/>
</dbReference>
<keyword evidence="2" id="KW-1133">Transmembrane helix</keyword>
<comment type="caution">
    <text evidence="4">The sequence shown here is derived from an EMBL/GenBank/DDBJ whole genome shotgun (WGS) entry which is preliminary data.</text>
</comment>
<name>A0ABW8A4H4_9ACTN</name>
<evidence type="ECO:0000256" key="1">
    <source>
        <dbReference type="SAM" id="MobiDB-lite"/>
    </source>
</evidence>
<dbReference type="Gene3D" id="3.40.50.1820">
    <property type="entry name" value="alpha/beta hydrolase"/>
    <property type="match status" value="1"/>
</dbReference>
<dbReference type="SUPFAM" id="SSF53474">
    <property type="entry name" value="alpha/beta-Hydrolases"/>
    <property type="match status" value="1"/>
</dbReference>
<dbReference type="PANTHER" id="PTHR46438">
    <property type="entry name" value="ALPHA/BETA-HYDROLASES SUPERFAMILY PROTEIN"/>
    <property type="match status" value="1"/>
</dbReference>
<keyword evidence="2" id="KW-0472">Membrane</keyword>
<feature type="transmembrane region" description="Helical" evidence="2">
    <location>
        <begin position="28"/>
        <end position="51"/>
    </location>
</feature>
<keyword evidence="5" id="KW-1185">Reference proteome</keyword>
<proteinExistence type="predicted"/>
<sequence length="336" mass="37065">MAAVDENSRTDAERPAGRPRRRRRPRRVAAVVALLVLALLVAAVLFGAYVWQPAEAGRGFRSPYLASVGSRYVDTPLARFHYIRAGSGTPVVLLSPGGTSVIGWRDQFAALSRDHTVYVVDLPGQGYTTLHDRDFRFDLDAMTDAVGTFMDAVGVPRAALAGNSWSGGWALAFAQRHPDRVTRLALLDATGLDLRGTLMWESLKIPAFGELATKLSTGKSTVRGLAEGMMVNKDRVTDEFLDEWWAPMTFHDNIRATYLLERRLDWARTERALPTTTTPTLILWGRQDTVQPVDRAHRFAALLPDARVQILNGCGHAPQLDCPGPVNHHLRAFFAG</sequence>
<dbReference type="EMBL" id="JBITMB010000004">
    <property type="protein sequence ID" value="MFI7441677.1"/>
    <property type="molecule type" value="Genomic_DNA"/>
</dbReference>
<feature type="domain" description="AB hydrolase-1" evidence="3">
    <location>
        <begin position="90"/>
        <end position="321"/>
    </location>
</feature>
<organism evidence="4 5">
    <name type="scientific">Nonomuraea indica</name>
    <dbReference type="NCBI Taxonomy" id="1581193"/>
    <lineage>
        <taxon>Bacteria</taxon>
        <taxon>Bacillati</taxon>
        <taxon>Actinomycetota</taxon>
        <taxon>Actinomycetes</taxon>
        <taxon>Streptosporangiales</taxon>
        <taxon>Streptosporangiaceae</taxon>
        <taxon>Nonomuraea</taxon>
    </lineage>
</organism>
<dbReference type="GO" id="GO:0016787">
    <property type="term" value="F:hydrolase activity"/>
    <property type="evidence" value="ECO:0007669"/>
    <property type="project" value="UniProtKB-KW"/>
</dbReference>
<accession>A0ABW8A4H4</accession>
<dbReference type="PANTHER" id="PTHR46438:SF11">
    <property type="entry name" value="LIPASE-RELATED"/>
    <property type="match status" value="1"/>
</dbReference>
<feature type="region of interest" description="Disordered" evidence="1">
    <location>
        <begin position="1"/>
        <end position="22"/>
    </location>
</feature>
<protein>
    <submittedName>
        <fullName evidence="4">Alpha/beta fold hydrolase</fullName>
    </submittedName>
</protein>